<sequence length="31" mass="3802">MLLLRNQYIIMIKNKKINERVKKENSIEVKN</sequence>
<proteinExistence type="predicted"/>
<gene>
    <name evidence="1" type="ORF">EV214_1086</name>
</gene>
<evidence type="ECO:0000313" key="2">
    <source>
        <dbReference type="Proteomes" id="UP000294919"/>
    </source>
</evidence>
<dbReference type="Proteomes" id="UP000294919">
    <property type="component" value="Unassembled WGS sequence"/>
</dbReference>
<name>A0A4R2LAV5_9FIRM</name>
<dbReference type="EMBL" id="SLWV01000008">
    <property type="protein sequence ID" value="TCO76405.1"/>
    <property type="molecule type" value="Genomic_DNA"/>
</dbReference>
<keyword evidence="2" id="KW-1185">Reference proteome</keyword>
<protein>
    <submittedName>
        <fullName evidence="1">Uncharacterized protein</fullName>
    </submittedName>
</protein>
<dbReference type="AlphaFoldDB" id="A0A4R2LAV5"/>
<evidence type="ECO:0000313" key="1">
    <source>
        <dbReference type="EMBL" id="TCO76405.1"/>
    </source>
</evidence>
<reference evidence="1 2" key="1">
    <citation type="submission" date="2019-03" db="EMBL/GenBank/DDBJ databases">
        <title>Genomic Encyclopedia of Type Strains, Phase IV (KMG-IV): sequencing the most valuable type-strain genomes for metagenomic binning, comparative biology and taxonomic classification.</title>
        <authorList>
            <person name="Goeker M."/>
        </authorList>
    </citation>
    <scope>NUCLEOTIDE SEQUENCE [LARGE SCALE GENOMIC DNA]</scope>
    <source>
        <strain evidence="1 2">DSM 102940</strain>
    </source>
</reference>
<comment type="caution">
    <text evidence="1">The sequence shown here is derived from an EMBL/GenBank/DDBJ whole genome shotgun (WGS) entry which is preliminary data.</text>
</comment>
<accession>A0A4R2LAV5</accession>
<organism evidence="1 2">
    <name type="scientific">Marinisporobacter balticus</name>
    <dbReference type="NCBI Taxonomy" id="2018667"/>
    <lineage>
        <taxon>Bacteria</taxon>
        <taxon>Bacillati</taxon>
        <taxon>Bacillota</taxon>
        <taxon>Clostridia</taxon>
        <taxon>Peptostreptococcales</taxon>
        <taxon>Thermotaleaceae</taxon>
        <taxon>Marinisporobacter</taxon>
    </lineage>
</organism>